<dbReference type="PANTHER" id="PTHR32385:SF15">
    <property type="entry name" value="INOSITOL PHOSPHOCERAMIDE MANNOSYLTRANSFERASE 1"/>
    <property type="match status" value="1"/>
</dbReference>
<dbReference type="Pfam" id="PF04488">
    <property type="entry name" value="Gly_transf_sug"/>
    <property type="match status" value="1"/>
</dbReference>
<dbReference type="PANTHER" id="PTHR32385">
    <property type="entry name" value="MANNOSYL PHOSPHORYLINOSITOL CERAMIDE SYNTHASE"/>
    <property type="match status" value="1"/>
</dbReference>
<dbReference type="Gene3D" id="3.90.550.20">
    <property type="match status" value="1"/>
</dbReference>
<dbReference type="GO" id="GO:0016020">
    <property type="term" value="C:membrane"/>
    <property type="evidence" value="ECO:0007669"/>
    <property type="project" value="GOC"/>
</dbReference>
<dbReference type="RefSeq" id="WP_160619181.1">
    <property type="nucleotide sequence ID" value="NZ_CP047652.1"/>
</dbReference>
<dbReference type="AlphaFoldDB" id="A0A6P1NF79"/>
<dbReference type="KEGG" id="bomb:GT348_07535"/>
<dbReference type="InterPro" id="IPR029044">
    <property type="entry name" value="Nucleotide-diphossugar_trans"/>
</dbReference>
<organism evidence="2 3">
    <name type="scientific">Aristophania vespae</name>
    <dbReference type="NCBI Taxonomy" id="2697033"/>
    <lineage>
        <taxon>Bacteria</taxon>
        <taxon>Pseudomonadati</taxon>
        <taxon>Pseudomonadota</taxon>
        <taxon>Alphaproteobacteria</taxon>
        <taxon>Acetobacterales</taxon>
        <taxon>Acetobacteraceae</taxon>
        <taxon>Aristophania</taxon>
    </lineage>
</organism>
<dbReference type="Proteomes" id="UP000463975">
    <property type="component" value="Chromosome"/>
</dbReference>
<dbReference type="InterPro" id="IPR007577">
    <property type="entry name" value="GlycoTrfase_DXD_sugar-bd_CS"/>
</dbReference>
<dbReference type="InterPro" id="IPR051706">
    <property type="entry name" value="Glycosyltransferase_domain"/>
</dbReference>
<proteinExistence type="predicted"/>
<evidence type="ECO:0000313" key="3">
    <source>
        <dbReference type="Proteomes" id="UP000463975"/>
    </source>
</evidence>
<reference evidence="2 3" key="1">
    <citation type="submission" date="2020-01" db="EMBL/GenBank/DDBJ databases">
        <title>Genome sequencing of strain KACC 21507.</title>
        <authorList>
            <person name="Heo J."/>
            <person name="Kim S.-J."/>
            <person name="Kim J.-S."/>
            <person name="Hong S.-B."/>
            <person name="Kwon S.-W."/>
        </authorList>
    </citation>
    <scope>NUCLEOTIDE SEQUENCE [LARGE SCALE GENOMIC DNA]</scope>
    <source>
        <strain evidence="2 3">KACC 21507</strain>
    </source>
</reference>
<sequence length="338" mass="38795">MLITFFNSFLAITDNGLEQRDFCAFYDDWVKPATWSDLKNLGFAREYQSDGLVALKRGNDYLSARPDLGFTTQDNVSGWERFLEVDEGKLPCFVKKHPFTETIPKIIHQIGYKIDSKEPFEENLDHIIYHNPDYDYKYWTEFGDNSIMRFIYDHYGMDVLKLFDRINPDYGAICADLARYLIIYVLGGIYLDLKSVIVNPLKDVIRKDDKFLVGKWGAITETHPDLCHISDGEYLNAFVISVAGHPLLRRVINQVLCNISLYDRRIAGVGRVATLKTSGPIAFTRAITSYPGKTNMREIHLKNSGLLPYSPLVKGNHIDHYKRPHYSKLETDLILPAV</sequence>
<gene>
    <name evidence="2" type="ORF">GT348_07535</name>
</gene>
<dbReference type="EMBL" id="CP047652">
    <property type="protein sequence ID" value="QHI96108.1"/>
    <property type="molecule type" value="Genomic_DNA"/>
</dbReference>
<keyword evidence="3" id="KW-1185">Reference proteome</keyword>
<evidence type="ECO:0008006" key="4">
    <source>
        <dbReference type="Google" id="ProtNLM"/>
    </source>
</evidence>
<accession>A0A6P1NF79</accession>
<keyword evidence="1" id="KW-0808">Transferase</keyword>
<protein>
    <recommendedName>
        <fullName evidence="4">Glycosyl transferase</fullName>
    </recommendedName>
</protein>
<name>A0A6P1NF79_9PROT</name>
<dbReference type="GO" id="GO:0051999">
    <property type="term" value="P:mannosyl-inositol phosphorylceramide biosynthetic process"/>
    <property type="evidence" value="ECO:0007669"/>
    <property type="project" value="TreeGrafter"/>
</dbReference>
<dbReference type="SUPFAM" id="SSF53448">
    <property type="entry name" value="Nucleotide-diphospho-sugar transferases"/>
    <property type="match status" value="1"/>
</dbReference>
<evidence type="ECO:0000256" key="1">
    <source>
        <dbReference type="ARBA" id="ARBA00022679"/>
    </source>
</evidence>
<dbReference type="GO" id="GO:0000030">
    <property type="term" value="F:mannosyltransferase activity"/>
    <property type="evidence" value="ECO:0007669"/>
    <property type="project" value="TreeGrafter"/>
</dbReference>
<evidence type="ECO:0000313" key="2">
    <source>
        <dbReference type="EMBL" id="QHI96108.1"/>
    </source>
</evidence>